<dbReference type="InParanoid" id="A0A5C7ERS7"/>
<evidence type="ECO:0000256" key="1">
    <source>
        <dbReference type="SAM" id="MobiDB-lite"/>
    </source>
</evidence>
<proteinExistence type="predicted"/>
<dbReference type="RefSeq" id="WP_147800597.1">
    <property type="nucleotide sequence ID" value="NZ_VPFL01000019.1"/>
</dbReference>
<dbReference type="OrthoDB" id="5297384at2"/>
<gene>
    <name evidence="2" type="primary">raiA</name>
    <name evidence="2" type="ORF">FR698_12825</name>
</gene>
<dbReference type="Pfam" id="PF02482">
    <property type="entry name" value="Ribosomal_S30AE"/>
    <property type="match status" value="1"/>
</dbReference>
<protein>
    <submittedName>
        <fullName evidence="2">Ribosome-associated translation inhibitor RaiA</fullName>
    </submittedName>
</protein>
<dbReference type="SUPFAM" id="SSF69754">
    <property type="entry name" value="Ribosome binding protein Y (YfiA homologue)"/>
    <property type="match status" value="1"/>
</dbReference>
<dbReference type="Proteomes" id="UP000321201">
    <property type="component" value="Unassembled WGS sequence"/>
</dbReference>
<dbReference type="NCBIfam" id="TIGR00741">
    <property type="entry name" value="yfiA"/>
    <property type="match status" value="1"/>
</dbReference>
<dbReference type="AlphaFoldDB" id="A0A5C7ERS7"/>
<feature type="compositionally biased region" description="Polar residues" evidence="1">
    <location>
        <begin position="106"/>
        <end position="115"/>
    </location>
</feature>
<feature type="region of interest" description="Disordered" evidence="1">
    <location>
        <begin position="94"/>
        <end position="115"/>
    </location>
</feature>
<dbReference type="InterPro" id="IPR036567">
    <property type="entry name" value="RHF-like"/>
</dbReference>
<evidence type="ECO:0000313" key="3">
    <source>
        <dbReference type="Proteomes" id="UP000321201"/>
    </source>
</evidence>
<sequence>MQIDIQARDFTLTEGLRAHVERRLRFALTRYRDCVRRITVRLADVNGPRRGADKRCLLQLRLNGLPDIIVEDIEADLYVAVDRAVSRARRTVERYQQRRRNPLNHPFQQGSDDWV</sequence>
<comment type="caution">
    <text evidence="2">The sequence shown here is derived from an EMBL/GenBank/DDBJ whole genome shotgun (WGS) entry which is preliminary data.</text>
</comment>
<evidence type="ECO:0000313" key="2">
    <source>
        <dbReference type="EMBL" id="TXF10955.1"/>
    </source>
</evidence>
<dbReference type="Gene3D" id="3.30.160.100">
    <property type="entry name" value="Ribosome hibernation promotion factor-like"/>
    <property type="match status" value="1"/>
</dbReference>
<reference evidence="2 3" key="1">
    <citation type="submission" date="2019-08" db="EMBL/GenBank/DDBJ databases">
        <title>Pelomicrobium methylotrophicum gen. nov., sp. nov. a moderately thermophilic, facultatively anaerobic, lithoautotrophic and methylotrophic bacterium isolated from a terrestrial mud volcano.</title>
        <authorList>
            <person name="Slobodkina G.B."/>
            <person name="Merkel A.Y."/>
            <person name="Slobodkin A.I."/>
        </authorList>
    </citation>
    <scope>NUCLEOTIDE SEQUENCE [LARGE SCALE GENOMIC DNA]</scope>
    <source>
        <strain evidence="2 3">SM250</strain>
    </source>
</reference>
<dbReference type="EMBL" id="VPFL01000019">
    <property type="protein sequence ID" value="TXF10955.1"/>
    <property type="molecule type" value="Genomic_DNA"/>
</dbReference>
<name>A0A5C7ERS7_9PROT</name>
<accession>A0A5C7ERS7</accession>
<keyword evidence="3" id="KW-1185">Reference proteome</keyword>
<organism evidence="2 3">
    <name type="scientific">Pelomicrobium methylotrophicum</name>
    <dbReference type="NCBI Taxonomy" id="2602750"/>
    <lineage>
        <taxon>Bacteria</taxon>
        <taxon>Pseudomonadati</taxon>
        <taxon>Pseudomonadota</taxon>
        <taxon>Hydrogenophilia</taxon>
        <taxon>Hydrogenophilia incertae sedis</taxon>
        <taxon>Pelomicrobium</taxon>
    </lineage>
</organism>
<dbReference type="InterPro" id="IPR003489">
    <property type="entry name" value="RHF/RaiA"/>
</dbReference>